<protein>
    <submittedName>
        <fullName evidence="2">Uncharacterized protein</fullName>
    </submittedName>
</protein>
<dbReference type="RefSeq" id="WP_015206871.1">
    <property type="nucleotide sequence ID" value="NC_019757.1"/>
</dbReference>
<sequence>MPKIFFYFGKLSIASKLLNSSVFISLLMTLDTTVLAQKTTPPLPSPSLSPQPSPQPTNPISQKLLGQWEGQDSLSPPKDAPNLTLIFTPEGKLFLLLPDFNKLVAVEFKYGINPAPKPMHMDVTISNNPKPVLTIFEFTADDQLRLQLYDTNSGQPRPKAFTQTASLFKKVSDNTRLPDNTKVIDPVGVEDQTRKEPEVDAKQIIGLMNRAQQAYYLEYSKFASTIKQLQAGIKPESETYRYQVVPSRQGSQSVINIAAAKKPELKSYTGVVFFRKVNGETLTYSAICETEKPSTIPPVQPQLPTKESQPVQCPAGSILLKP</sequence>
<dbReference type="InterPro" id="IPR031975">
    <property type="entry name" value="Pilin_GH"/>
</dbReference>
<dbReference type="Pfam" id="PF16734">
    <property type="entry name" value="Pilin_GH"/>
    <property type="match status" value="1"/>
</dbReference>
<dbReference type="STRING" id="56107.Cylst_1325"/>
<feature type="compositionally biased region" description="Pro residues" evidence="1">
    <location>
        <begin position="41"/>
        <end position="57"/>
    </location>
</feature>
<evidence type="ECO:0000313" key="2">
    <source>
        <dbReference type="EMBL" id="AFZ23615.1"/>
    </source>
</evidence>
<name>K9WTC7_9NOST</name>
<dbReference type="HOGENOM" id="CLU_862546_0_0_3"/>
<evidence type="ECO:0000256" key="1">
    <source>
        <dbReference type="SAM" id="MobiDB-lite"/>
    </source>
</evidence>
<dbReference type="eggNOG" id="COG2165">
    <property type="taxonomic scope" value="Bacteria"/>
</dbReference>
<dbReference type="KEGG" id="csg:Cylst_1325"/>
<dbReference type="AlphaFoldDB" id="K9WTC7"/>
<keyword evidence="3" id="KW-1185">Reference proteome</keyword>
<dbReference type="EMBL" id="CP003642">
    <property type="protein sequence ID" value="AFZ23615.1"/>
    <property type="molecule type" value="Genomic_DNA"/>
</dbReference>
<evidence type="ECO:0000313" key="3">
    <source>
        <dbReference type="Proteomes" id="UP000010475"/>
    </source>
</evidence>
<proteinExistence type="predicted"/>
<accession>K9WTC7</accession>
<gene>
    <name evidence="2" type="ORF">Cylst_1325</name>
</gene>
<dbReference type="OrthoDB" id="458583at2"/>
<feature type="region of interest" description="Disordered" evidence="1">
    <location>
        <begin position="39"/>
        <end position="62"/>
    </location>
</feature>
<reference evidence="2 3" key="1">
    <citation type="submission" date="2012-06" db="EMBL/GenBank/DDBJ databases">
        <title>Finished chromosome of genome of Cylindrospermum stagnale PCC 7417.</title>
        <authorList>
            <consortium name="US DOE Joint Genome Institute"/>
            <person name="Gugger M."/>
            <person name="Coursin T."/>
            <person name="Rippka R."/>
            <person name="Tandeau De Marsac N."/>
            <person name="Huntemann M."/>
            <person name="Wei C.-L."/>
            <person name="Han J."/>
            <person name="Detter J.C."/>
            <person name="Han C."/>
            <person name="Tapia R."/>
            <person name="Chen A."/>
            <person name="Kyrpides N."/>
            <person name="Mavromatis K."/>
            <person name="Markowitz V."/>
            <person name="Szeto E."/>
            <person name="Ivanova N."/>
            <person name="Pagani I."/>
            <person name="Pati A."/>
            <person name="Goodwin L."/>
            <person name="Nordberg H.P."/>
            <person name="Cantor M.N."/>
            <person name="Hua S.X."/>
            <person name="Woyke T."/>
            <person name="Kerfeld C.A."/>
        </authorList>
    </citation>
    <scope>NUCLEOTIDE SEQUENCE [LARGE SCALE GENOMIC DNA]</scope>
    <source>
        <strain evidence="2 3">PCC 7417</strain>
    </source>
</reference>
<organism evidence="2 3">
    <name type="scientific">Cylindrospermum stagnale PCC 7417</name>
    <dbReference type="NCBI Taxonomy" id="56107"/>
    <lineage>
        <taxon>Bacteria</taxon>
        <taxon>Bacillati</taxon>
        <taxon>Cyanobacteriota</taxon>
        <taxon>Cyanophyceae</taxon>
        <taxon>Nostocales</taxon>
        <taxon>Nostocaceae</taxon>
        <taxon>Cylindrospermum</taxon>
    </lineage>
</organism>
<dbReference type="Proteomes" id="UP000010475">
    <property type="component" value="Chromosome"/>
</dbReference>